<protein>
    <submittedName>
        <fullName evidence="1">Uncharacterized protein</fullName>
    </submittedName>
</protein>
<evidence type="ECO:0000313" key="1">
    <source>
        <dbReference type="EMBL" id="VHO00546.1"/>
    </source>
</evidence>
<gene>
    <name evidence="1" type="ORF">LC603019_00836</name>
</gene>
<keyword evidence="2" id="KW-1185">Reference proteome</keyword>
<evidence type="ECO:0000313" key="2">
    <source>
        <dbReference type="Proteomes" id="UP000324288"/>
    </source>
</evidence>
<dbReference type="AlphaFoldDB" id="A0A5E3ZX95"/>
<organism evidence="1 2">
    <name type="scientific">Lawsonella clevelandensis</name>
    <dbReference type="NCBI Taxonomy" id="1528099"/>
    <lineage>
        <taxon>Bacteria</taxon>
        <taxon>Bacillati</taxon>
        <taxon>Actinomycetota</taxon>
        <taxon>Actinomycetes</taxon>
        <taxon>Mycobacteriales</taxon>
        <taxon>Lawsonellaceae</taxon>
        <taxon>Lawsonella</taxon>
    </lineage>
</organism>
<name>A0A5E3ZX95_9ACTN</name>
<dbReference type="Proteomes" id="UP000324288">
    <property type="component" value="Chromosome"/>
</dbReference>
<dbReference type="EMBL" id="LR584267">
    <property type="protein sequence ID" value="VHO00546.1"/>
    <property type="molecule type" value="Genomic_DNA"/>
</dbReference>
<reference evidence="1 2" key="1">
    <citation type="submission" date="2019-04" db="EMBL/GenBank/DDBJ databases">
        <authorList>
            <person name="Seth-Smith MB H."/>
            <person name="Seth-Smith H."/>
        </authorList>
    </citation>
    <scope>NUCLEOTIDE SEQUENCE [LARGE SCALE GENOMIC DNA]</scope>
    <source>
        <strain evidence="1">USB-603019</strain>
    </source>
</reference>
<proteinExistence type="predicted"/>
<sequence length="31" mass="3475">MRGLQPMGKSATFGGRYSLRDCISHSETSDW</sequence>
<accession>A0A5E3ZX95</accession>